<dbReference type="EMBL" id="VXLC01000045">
    <property type="protein sequence ID" value="KAA8879677.1"/>
    <property type="molecule type" value="Genomic_DNA"/>
</dbReference>
<dbReference type="OrthoDB" id="4743071at2"/>
<dbReference type="InterPro" id="IPR015422">
    <property type="entry name" value="PyrdxlP-dep_Trfase_small"/>
</dbReference>
<protein>
    <submittedName>
        <fullName evidence="6">Aminotransferase class V-fold PLP-dependent enzyme</fullName>
    </submittedName>
</protein>
<sequence>MPGAGAPVTDPRAAYLAQFCETTGYLDFARYGPPSRAVVAASATAMHSGAMAGPDTVDELMSATDRAVRAVARLAGFATSSVVLVPNTSTGLFQAAFAIPFEPAIGEVLVSGSDFPANHYPWARAAQAGRFRLRVLAPPGGRMTPEGIRAELRPDTTAVSVSAVDFATGYRADLAGIREVIGERLLIVDGIQGFGVTTQPWEVCDILVVGGQKWLRAGWGTGFLALSDRALERVDPLLSGWTGAVDPTHYDGLIHPHAHGAARFSLTNLSPVDHAAFAAALELVESVGPAWIERRIGERIDALHEALLPLDPMIRSALDPAHRAGILAFALADHQPAQLGKRLAAGGVTATVHAGAVRLSVHATTTDAAIEAVTSTIRESRRQGAW</sequence>
<dbReference type="AlphaFoldDB" id="A0A5N0DRI5"/>
<dbReference type="Proteomes" id="UP000323876">
    <property type="component" value="Unassembled WGS sequence"/>
</dbReference>
<proteinExistence type="inferred from homology"/>
<evidence type="ECO:0000313" key="6">
    <source>
        <dbReference type="EMBL" id="KAA8879677.1"/>
    </source>
</evidence>
<dbReference type="InterPro" id="IPR015421">
    <property type="entry name" value="PyrdxlP-dep_Trfase_major"/>
</dbReference>
<evidence type="ECO:0000256" key="3">
    <source>
        <dbReference type="RuleBase" id="RU004075"/>
    </source>
</evidence>
<dbReference type="PROSITE" id="PS00595">
    <property type="entry name" value="AA_TRANSFER_CLASS_5"/>
    <property type="match status" value="1"/>
</dbReference>
<organism evidence="6 7">
    <name type="scientific">Nocardia colli</name>
    <dbReference type="NCBI Taxonomy" id="2545717"/>
    <lineage>
        <taxon>Bacteria</taxon>
        <taxon>Bacillati</taxon>
        <taxon>Actinomycetota</taxon>
        <taxon>Actinomycetes</taxon>
        <taxon>Mycobacteriales</taxon>
        <taxon>Nocardiaceae</taxon>
        <taxon>Nocardia</taxon>
    </lineage>
</organism>
<dbReference type="InterPro" id="IPR000192">
    <property type="entry name" value="Aminotrans_V_dom"/>
</dbReference>
<feature type="domain" description="Aminotransferase class V" evidence="5">
    <location>
        <begin position="55"/>
        <end position="351"/>
    </location>
</feature>
<dbReference type="SUPFAM" id="SSF53383">
    <property type="entry name" value="PLP-dependent transferases"/>
    <property type="match status" value="1"/>
</dbReference>
<dbReference type="InterPro" id="IPR020578">
    <property type="entry name" value="Aminotrans_V_PyrdxlP_BS"/>
</dbReference>
<evidence type="ECO:0000259" key="5">
    <source>
        <dbReference type="Pfam" id="PF00266"/>
    </source>
</evidence>
<gene>
    <name evidence="6" type="ORF">F3087_43760</name>
</gene>
<keyword evidence="2" id="KW-0663">Pyridoxal phosphate</keyword>
<dbReference type="InterPro" id="IPR015424">
    <property type="entry name" value="PyrdxlP-dep_Trfase"/>
</dbReference>
<keyword evidence="6" id="KW-0808">Transferase</keyword>
<keyword evidence="7" id="KW-1185">Reference proteome</keyword>
<comment type="cofactor">
    <cofactor evidence="1 4">
        <name>pyridoxal 5'-phosphate</name>
        <dbReference type="ChEBI" id="CHEBI:597326"/>
    </cofactor>
</comment>
<evidence type="ECO:0000256" key="4">
    <source>
        <dbReference type="RuleBase" id="RU004504"/>
    </source>
</evidence>
<dbReference type="Pfam" id="PF00266">
    <property type="entry name" value="Aminotran_5"/>
    <property type="match status" value="1"/>
</dbReference>
<dbReference type="GO" id="GO:0008483">
    <property type="term" value="F:transaminase activity"/>
    <property type="evidence" value="ECO:0007669"/>
    <property type="project" value="UniProtKB-KW"/>
</dbReference>
<dbReference type="PANTHER" id="PTHR43586:SF15">
    <property type="entry name" value="BLR3095 PROTEIN"/>
    <property type="match status" value="1"/>
</dbReference>
<evidence type="ECO:0000313" key="7">
    <source>
        <dbReference type="Proteomes" id="UP000323876"/>
    </source>
</evidence>
<comment type="caution">
    <text evidence="6">The sequence shown here is derived from an EMBL/GenBank/DDBJ whole genome shotgun (WGS) entry which is preliminary data.</text>
</comment>
<dbReference type="Gene3D" id="3.90.1150.10">
    <property type="entry name" value="Aspartate Aminotransferase, domain 1"/>
    <property type="match status" value="1"/>
</dbReference>
<dbReference type="Gene3D" id="3.40.640.10">
    <property type="entry name" value="Type I PLP-dependent aspartate aminotransferase-like (Major domain)"/>
    <property type="match status" value="1"/>
</dbReference>
<evidence type="ECO:0000256" key="2">
    <source>
        <dbReference type="ARBA" id="ARBA00022898"/>
    </source>
</evidence>
<keyword evidence="6" id="KW-0032">Aminotransferase</keyword>
<comment type="similarity">
    <text evidence="3">Belongs to the class-V pyridoxal-phosphate-dependent aminotransferase family.</text>
</comment>
<accession>A0A5N0DRI5</accession>
<evidence type="ECO:0000256" key="1">
    <source>
        <dbReference type="ARBA" id="ARBA00001933"/>
    </source>
</evidence>
<name>A0A5N0DRI5_9NOCA</name>
<reference evidence="6 7" key="1">
    <citation type="submission" date="2019-09" db="EMBL/GenBank/DDBJ databases">
        <authorList>
            <person name="Wang X."/>
        </authorList>
    </citation>
    <scope>NUCLEOTIDE SEQUENCE [LARGE SCALE GENOMIC DNA]</scope>
    <source>
        <strain evidence="6 7">CICC 11023</strain>
    </source>
</reference>
<dbReference type="PANTHER" id="PTHR43586">
    <property type="entry name" value="CYSTEINE DESULFURASE"/>
    <property type="match status" value="1"/>
</dbReference>